<keyword evidence="1 2" id="KW-0129">CBS domain</keyword>
<dbReference type="InterPro" id="IPR046342">
    <property type="entry name" value="CBS_dom_sf"/>
</dbReference>
<dbReference type="InterPro" id="IPR051257">
    <property type="entry name" value="Diverse_CBS-Domain"/>
</dbReference>
<evidence type="ECO:0000313" key="4">
    <source>
        <dbReference type="EMBL" id="SDE51013.1"/>
    </source>
</evidence>
<dbReference type="Pfam" id="PF00571">
    <property type="entry name" value="CBS"/>
    <property type="match status" value="2"/>
</dbReference>
<accession>A0A1G7DHQ3</accession>
<evidence type="ECO:0000256" key="2">
    <source>
        <dbReference type="PROSITE-ProRule" id="PRU00703"/>
    </source>
</evidence>
<gene>
    <name evidence="4" type="ORF">SAMN05192589_11938</name>
</gene>
<dbReference type="InterPro" id="IPR000644">
    <property type="entry name" value="CBS_dom"/>
</dbReference>
<evidence type="ECO:0000256" key="1">
    <source>
        <dbReference type="ARBA" id="ARBA00023122"/>
    </source>
</evidence>
<feature type="domain" description="CBS" evidence="3">
    <location>
        <begin position="12"/>
        <end position="68"/>
    </location>
</feature>
<organism evidence="4 5">
    <name type="scientific">Paracidovorax valerianellae</name>
    <dbReference type="NCBI Taxonomy" id="187868"/>
    <lineage>
        <taxon>Bacteria</taxon>
        <taxon>Pseudomonadati</taxon>
        <taxon>Pseudomonadota</taxon>
        <taxon>Betaproteobacteria</taxon>
        <taxon>Burkholderiales</taxon>
        <taxon>Comamonadaceae</taxon>
        <taxon>Paracidovorax</taxon>
    </lineage>
</organism>
<dbReference type="SUPFAM" id="SSF54631">
    <property type="entry name" value="CBS-domain pair"/>
    <property type="match status" value="1"/>
</dbReference>
<dbReference type="SMART" id="SM00116">
    <property type="entry name" value="CBS"/>
    <property type="match status" value="2"/>
</dbReference>
<feature type="domain" description="CBS" evidence="3">
    <location>
        <begin position="77"/>
        <end position="133"/>
    </location>
</feature>
<dbReference type="OrthoDB" id="9807125at2"/>
<dbReference type="PANTHER" id="PTHR43080:SF2">
    <property type="entry name" value="CBS DOMAIN-CONTAINING PROTEIN"/>
    <property type="match status" value="1"/>
</dbReference>
<sequence length="148" mass="16295">MTAVADILQSKPSAEVHTIGPSDSMLDALRLMADKGIGALLVMEGERIAGIVTERDYARKVALLGRTSGATQVSDVMTRAVRFVRPHQTSEQCMQLMTANRLRHLPVVDEAERLVGLISIGDLVKNIMSEQQFIIEQMEQYITGSQRA</sequence>
<name>A0A1G7DHQ3_9BURK</name>
<dbReference type="RefSeq" id="WP_092745757.1">
    <property type="nucleotide sequence ID" value="NZ_FMZC01000019.1"/>
</dbReference>
<dbReference type="InterPro" id="IPR044725">
    <property type="entry name" value="CBSX3_CBS_dom"/>
</dbReference>
<dbReference type="CDD" id="cd04623">
    <property type="entry name" value="CBS_pair_bac_euk"/>
    <property type="match status" value="1"/>
</dbReference>
<protein>
    <submittedName>
        <fullName evidence="4">CBS domain-containing protein</fullName>
    </submittedName>
</protein>
<keyword evidence="5" id="KW-1185">Reference proteome</keyword>
<dbReference type="PANTHER" id="PTHR43080">
    <property type="entry name" value="CBS DOMAIN-CONTAINING PROTEIN CBSX3, MITOCHONDRIAL"/>
    <property type="match status" value="1"/>
</dbReference>
<dbReference type="AlphaFoldDB" id="A0A1G7DHQ3"/>
<dbReference type="Gene3D" id="3.10.580.10">
    <property type="entry name" value="CBS-domain"/>
    <property type="match status" value="1"/>
</dbReference>
<dbReference type="PROSITE" id="PS51371">
    <property type="entry name" value="CBS"/>
    <property type="match status" value="2"/>
</dbReference>
<reference evidence="4 5" key="1">
    <citation type="submission" date="2016-10" db="EMBL/GenBank/DDBJ databases">
        <authorList>
            <person name="de Groot N.N."/>
        </authorList>
    </citation>
    <scope>NUCLEOTIDE SEQUENCE [LARGE SCALE GENOMIC DNA]</scope>
    <source>
        <strain evidence="4 5">DSM 16619</strain>
    </source>
</reference>
<evidence type="ECO:0000313" key="5">
    <source>
        <dbReference type="Proteomes" id="UP000198781"/>
    </source>
</evidence>
<dbReference type="EMBL" id="FMZC01000019">
    <property type="protein sequence ID" value="SDE51013.1"/>
    <property type="molecule type" value="Genomic_DNA"/>
</dbReference>
<dbReference type="Proteomes" id="UP000198781">
    <property type="component" value="Unassembled WGS sequence"/>
</dbReference>
<proteinExistence type="predicted"/>
<evidence type="ECO:0000259" key="3">
    <source>
        <dbReference type="PROSITE" id="PS51371"/>
    </source>
</evidence>
<dbReference type="STRING" id="187868.SAMN05192589_11938"/>